<sequence>MARGHLPSVLGTAQTLLHVLLAIHISPDVASSEFGHFFIAFKEKRCNRTVLCPSQVVFSAATEAFSGLFRVVGEPFNGVTSRNSGGGAVSLGTAMCIIIDAFASSASASYCSSLARPS</sequence>
<organism evidence="2 3">
    <name type="scientific">Colletotrichum tabaci</name>
    <dbReference type="NCBI Taxonomy" id="1209068"/>
    <lineage>
        <taxon>Eukaryota</taxon>
        <taxon>Fungi</taxon>
        <taxon>Dikarya</taxon>
        <taxon>Ascomycota</taxon>
        <taxon>Pezizomycotina</taxon>
        <taxon>Sordariomycetes</taxon>
        <taxon>Hypocreomycetidae</taxon>
        <taxon>Glomerellales</taxon>
        <taxon>Glomerellaceae</taxon>
        <taxon>Colletotrichum</taxon>
        <taxon>Colletotrichum destructivum species complex</taxon>
    </lineage>
</organism>
<reference evidence="2 3" key="1">
    <citation type="submission" date="2023-04" db="EMBL/GenBank/DDBJ databases">
        <title>Colletotrichum tabacum stain YC1 causing leaf anthracnose on Nicotiana tabacum(L.) cv.</title>
        <authorList>
            <person name="Ji Z."/>
            <person name="Wang M."/>
            <person name="Zhang J."/>
            <person name="Wang N."/>
            <person name="Zhou Z."/>
        </authorList>
    </citation>
    <scope>NUCLEOTIDE SEQUENCE [LARGE SCALE GENOMIC DNA]</scope>
    <source>
        <strain evidence="2 3">YC1</strain>
    </source>
</reference>
<dbReference type="Proteomes" id="UP001327957">
    <property type="component" value="Unassembled WGS sequence"/>
</dbReference>
<feature type="chain" id="PRO_5043945302" description="Secreted protein" evidence="1">
    <location>
        <begin position="32"/>
        <end position="118"/>
    </location>
</feature>
<evidence type="ECO:0000313" key="2">
    <source>
        <dbReference type="EMBL" id="KAK6206383.1"/>
    </source>
</evidence>
<protein>
    <recommendedName>
        <fullName evidence="4">Secreted protein</fullName>
    </recommendedName>
</protein>
<keyword evidence="1" id="KW-0732">Signal</keyword>
<comment type="caution">
    <text evidence="2">The sequence shown here is derived from an EMBL/GenBank/DDBJ whole genome shotgun (WGS) entry which is preliminary data.</text>
</comment>
<name>A0AAV9SSA1_9PEZI</name>
<gene>
    <name evidence="2" type="ORF">QIS74_13554</name>
</gene>
<feature type="signal peptide" evidence="1">
    <location>
        <begin position="1"/>
        <end position="31"/>
    </location>
</feature>
<accession>A0AAV9SSA1</accession>
<evidence type="ECO:0000313" key="3">
    <source>
        <dbReference type="Proteomes" id="UP001327957"/>
    </source>
</evidence>
<dbReference type="EMBL" id="JASAOK010000055">
    <property type="protein sequence ID" value="KAK6206383.1"/>
    <property type="molecule type" value="Genomic_DNA"/>
</dbReference>
<evidence type="ECO:0008006" key="4">
    <source>
        <dbReference type="Google" id="ProtNLM"/>
    </source>
</evidence>
<proteinExistence type="predicted"/>
<keyword evidence="3" id="KW-1185">Reference proteome</keyword>
<dbReference type="AlphaFoldDB" id="A0AAV9SSA1"/>
<evidence type="ECO:0000256" key="1">
    <source>
        <dbReference type="SAM" id="SignalP"/>
    </source>
</evidence>